<dbReference type="RefSeq" id="WP_377770646.1">
    <property type="nucleotide sequence ID" value="NZ_JBHUHO010000019.1"/>
</dbReference>
<comment type="similarity">
    <text evidence="5">Belongs to the RqcP family.</text>
</comment>
<dbReference type="InterPro" id="IPR025490">
    <property type="entry name" value="RqcP"/>
</dbReference>
<evidence type="ECO:0000256" key="5">
    <source>
        <dbReference type="HAMAP-Rule" id="MF_00871"/>
    </source>
</evidence>
<gene>
    <name evidence="5" type="primary">rqcP</name>
    <name evidence="7" type="ORF">ACFSJH_06935</name>
</gene>
<evidence type="ECO:0000256" key="1">
    <source>
        <dbReference type="ARBA" id="ARBA00022555"/>
    </source>
</evidence>
<sequence length="101" mass="11863">MRLDKFLKVSRLIKRRTVAKEITEQGRIWINDRVAKPSTVVKVGDELAVQYGQKTVTVRVESLVESVRKAEAKEMYIVLKEEQRERAPQSEEADWLYRKDD</sequence>
<name>A0ABW4YIE7_9BACL</name>
<evidence type="ECO:0000313" key="7">
    <source>
        <dbReference type="EMBL" id="MFD2115463.1"/>
    </source>
</evidence>
<evidence type="ECO:0000256" key="2">
    <source>
        <dbReference type="ARBA" id="ARBA00022730"/>
    </source>
</evidence>
<keyword evidence="3 5" id="KW-0694">RNA-binding</keyword>
<accession>A0ABW4YIE7</accession>
<keyword evidence="1 5" id="KW-0820">tRNA-binding</keyword>
<organism evidence="7 8">
    <name type="scientific">Paenibacillus yanchengensis</name>
    <dbReference type="NCBI Taxonomy" id="2035833"/>
    <lineage>
        <taxon>Bacteria</taxon>
        <taxon>Bacillati</taxon>
        <taxon>Bacillota</taxon>
        <taxon>Bacilli</taxon>
        <taxon>Bacillales</taxon>
        <taxon>Paenibacillaceae</taxon>
        <taxon>Paenibacillus</taxon>
    </lineage>
</organism>
<dbReference type="PROSITE" id="PS50889">
    <property type="entry name" value="S4"/>
    <property type="match status" value="1"/>
</dbReference>
<dbReference type="SUPFAM" id="SSF55174">
    <property type="entry name" value="Alpha-L RNA-binding motif"/>
    <property type="match status" value="1"/>
</dbReference>
<reference evidence="8" key="1">
    <citation type="journal article" date="2019" name="Int. J. Syst. Evol. Microbiol.">
        <title>The Global Catalogue of Microorganisms (GCM) 10K type strain sequencing project: providing services to taxonomists for standard genome sequencing and annotation.</title>
        <authorList>
            <consortium name="The Broad Institute Genomics Platform"/>
            <consortium name="The Broad Institute Genome Sequencing Center for Infectious Disease"/>
            <person name="Wu L."/>
            <person name="Ma J."/>
        </authorList>
    </citation>
    <scope>NUCLEOTIDE SEQUENCE [LARGE SCALE GENOMIC DNA]</scope>
    <source>
        <strain evidence="8">GH52</strain>
    </source>
</reference>
<dbReference type="Gene3D" id="3.10.290.10">
    <property type="entry name" value="RNA-binding S4 domain"/>
    <property type="match status" value="1"/>
</dbReference>
<proteinExistence type="inferred from homology"/>
<keyword evidence="2 5" id="KW-0699">rRNA-binding</keyword>
<dbReference type="CDD" id="cd00165">
    <property type="entry name" value="S4"/>
    <property type="match status" value="1"/>
</dbReference>
<comment type="caution">
    <text evidence="7">The sequence shown here is derived from an EMBL/GenBank/DDBJ whole genome shotgun (WGS) entry which is preliminary data.</text>
</comment>
<keyword evidence="8" id="KW-1185">Reference proteome</keyword>
<dbReference type="PIRSF" id="PIRSF038881">
    <property type="entry name" value="RNAbp_HP1423"/>
    <property type="match status" value="1"/>
</dbReference>
<dbReference type="Proteomes" id="UP001597362">
    <property type="component" value="Unassembled WGS sequence"/>
</dbReference>
<dbReference type="SMART" id="SM00363">
    <property type="entry name" value="S4"/>
    <property type="match status" value="1"/>
</dbReference>
<dbReference type="EMBL" id="JBHUHO010000019">
    <property type="protein sequence ID" value="MFD2115463.1"/>
    <property type="molecule type" value="Genomic_DNA"/>
</dbReference>
<evidence type="ECO:0000313" key="8">
    <source>
        <dbReference type="Proteomes" id="UP001597362"/>
    </source>
</evidence>
<comment type="subunit">
    <text evidence="5">Associates with stalled 50S ribosomal subunits. Binds to RqcH, 23S rRNA and the P-site tRNA. Does not require RqcH for association with 50S subunits.</text>
</comment>
<protein>
    <recommendedName>
        <fullName evidence="5">RQC P-site tRNA stabilizing factor</fullName>
        <shortName evidence="5">RqcP</shortName>
    </recommendedName>
    <alternativeName>
        <fullName evidence="5">Ribosome-associated protein quality control protein P</fullName>
    </alternativeName>
</protein>
<evidence type="ECO:0000256" key="4">
    <source>
        <dbReference type="ARBA" id="ARBA00022917"/>
    </source>
</evidence>
<keyword evidence="4 5" id="KW-0648">Protein biosynthesis</keyword>
<dbReference type="HAMAP" id="MF_00871">
    <property type="entry name" value="RqcP"/>
    <property type="match status" value="1"/>
</dbReference>
<dbReference type="InterPro" id="IPR002942">
    <property type="entry name" value="S4_RNA-bd"/>
</dbReference>
<evidence type="ECO:0000256" key="3">
    <source>
        <dbReference type="ARBA" id="ARBA00022884"/>
    </source>
</evidence>
<dbReference type="Pfam" id="PF01479">
    <property type="entry name" value="S4"/>
    <property type="match status" value="1"/>
</dbReference>
<feature type="domain" description="RNA-binding S4" evidence="6">
    <location>
        <begin position="1"/>
        <end position="65"/>
    </location>
</feature>
<comment type="function">
    <text evidence="5">Key component of the ribosome quality control system (RQC), a ribosome-associated complex that mediates the extraction of incompletely synthesized nascent chains from stalled ribosomes and their subsequent degradation. RqcH recruits Ala-charged tRNA, and with RqcP directs the elongation of stalled nascent chains on 50S ribosomal subunits, leading to non-templated C-terminal alanine extensions (Ala tail). The Ala tail promotes nascent chain degradation. RqcP is associated with the translocation-like movement of the peptidyl-tRNA from the A-site into the P-site.</text>
</comment>
<dbReference type="InterPro" id="IPR036986">
    <property type="entry name" value="S4_RNA-bd_sf"/>
</dbReference>
<evidence type="ECO:0000259" key="6">
    <source>
        <dbReference type="SMART" id="SM00363"/>
    </source>
</evidence>